<proteinExistence type="predicted"/>
<dbReference type="Proteomes" id="UP000465622">
    <property type="component" value="Chromosome"/>
</dbReference>
<protein>
    <submittedName>
        <fullName evidence="1">Uncharacterized protein</fullName>
    </submittedName>
</protein>
<dbReference type="EMBL" id="AP022567">
    <property type="protein sequence ID" value="BBX34954.1"/>
    <property type="molecule type" value="Genomic_DNA"/>
</dbReference>
<evidence type="ECO:0000313" key="1">
    <source>
        <dbReference type="EMBL" id="BBX34954.1"/>
    </source>
</evidence>
<sequence>MSAWARRASPATVCEHPVAVTNAVTATTAAFTTRRRIENTVPTSLNSRDSMVTAVELTKPCRVCRVAT</sequence>
<gene>
    <name evidence="1" type="ORF">MMAGJ_42360</name>
</gene>
<name>A0ABM7HWH2_MYCME</name>
<accession>A0ABM7HWH2</accession>
<organism evidence="1 2">
    <name type="scientific">Mycolicibacterium mageritense</name>
    <name type="common">Mycobacterium mageritense</name>
    <dbReference type="NCBI Taxonomy" id="53462"/>
    <lineage>
        <taxon>Bacteria</taxon>
        <taxon>Bacillati</taxon>
        <taxon>Actinomycetota</taxon>
        <taxon>Actinomycetes</taxon>
        <taxon>Mycobacteriales</taxon>
        <taxon>Mycobacteriaceae</taxon>
        <taxon>Mycolicibacterium</taxon>
    </lineage>
</organism>
<reference evidence="1 2" key="1">
    <citation type="journal article" date="2019" name="Emerg. Microbes Infect.">
        <title>Comprehensive subspecies identification of 175 nontuberculous mycobacteria species based on 7547 genomic profiles.</title>
        <authorList>
            <person name="Matsumoto Y."/>
            <person name="Kinjo T."/>
            <person name="Motooka D."/>
            <person name="Nabeya D."/>
            <person name="Jung N."/>
            <person name="Uechi K."/>
            <person name="Horii T."/>
            <person name="Iida T."/>
            <person name="Fujita J."/>
            <person name="Nakamura S."/>
        </authorList>
    </citation>
    <scope>NUCLEOTIDE SEQUENCE [LARGE SCALE GENOMIC DNA]</scope>
    <source>
        <strain evidence="1 2">JCM 12375</strain>
    </source>
</reference>
<keyword evidence="2" id="KW-1185">Reference proteome</keyword>
<evidence type="ECO:0000313" key="2">
    <source>
        <dbReference type="Proteomes" id="UP000465622"/>
    </source>
</evidence>